<feature type="signal peptide" evidence="1">
    <location>
        <begin position="1"/>
        <end position="25"/>
    </location>
</feature>
<dbReference type="PANTHER" id="PTHR42905">
    <property type="entry name" value="PHOSPHOENOLPYRUVATE CARBOXYLASE"/>
    <property type="match status" value="1"/>
</dbReference>
<dbReference type="GO" id="GO:0003824">
    <property type="term" value="F:catalytic activity"/>
    <property type="evidence" value="ECO:0007669"/>
    <property type="project" value="InterPro"/>
</dbReference>
<dbReference type="InterPro" id="IPR040442">
    <property type="entry name" value="Pyrv_kinase-like_dom_sf"/>
</dbReference>
<sequence>MRRRSVTFPLCVVVSCTVSFPVSEARSRPRSCALACPPPQQLRNLIDAELDGTRPDSAHSPILLPCCYDGLTARLVARAGFPATFLTGFGVSAVHGYPDTQLVSYQEMQTTATTVAEGLSRAARELGTAAPIPCIADGDTGYGNALNVQRTVWGYARAGMAGIMLEDQVSPKRCGHVAGKSVLGVAAAVAKVRAACDARDAYGAQYGAGSGPLILARTDALATDGFEAAVERCLAFREAGADMTFLEAPESIEQMAEYCRRVDGPKLANMLEQGSTPILSPAELKQMGYTFAAYPLTLLSSSIRAMQEALLSIQQGKPTDDLICSFGETKDVVGFSQYAQEEERYRVD</sequence>
<dbReference type="Gene3D" id="3.20.20.60">
    <property type="entry name" value="Phosphoenolpyruvate-binding domains"/>
    <property type="match status" value="1"/>
</dbReference>
<evidence type="ECO:0000313" key="2">
    <source>
        <dbReference type="EMBL" id="CAG9284596.1"/>
    </source>
</evidence>
<keyword evidence="1" id="KW-0732">Signal</keyword>
<protein>
    <recommendedName>
        <fullName evidence="3">Carboxyvinyl-carboxyphosphonate phosphorylmutase</fullName>
    </recommendedName>
</protein>
<dbReference type="CDD" id="cd00377">
    <property type="entry name" value="ICL_PEPM"/>
    <property type="match status" value="1"/>
</dbReference>
<dbReference type="AlphaFoldDB" id="A0A8J9X4L9"/>
<name>A0A8J9X4L9_PHATR</name>
<gene>
    <name evidence="2" type="ORF">PTTT1_LOCUS26443</name>
</gene>
<feature type="chain" id="PRO_5035465884" description="Carboxyvinyl-carboxyphosphonate phosphorylmutase" evidence="1">
    <location>
        <begin position="26"/>
        <end position="348"/>
    </location>
</feature>
<dbReference type="PANTHER" id="PTHR42905:SF2">
    <property type="entry name" value="PHOSPHOENOLPYRUVATE CARBOXYLASE FAMILY PROTEIN"/>
    <property type="match status" value="1"/>
</dbReference>
<dbReference type="Pfam" id="PF13714">
    <property type="entry name" value="PEP_mutase"/>
    <property type="match status" value="1"/>
</dbReference>
<organism evidence="2">
    <name type="scientific">Phaeodactylum tricornutum</name>
    <name type="common">Diatom</name>
    <dbReference type="NCBI Taxonomy" id="2850"/>
    <lineage>
        <taxon>Eukaryota</taxon>
        <taxon>Sar</taxon>
        <taxon>Stramenopiles</taxon>
        <taxon>Ochrophyta</taxon>
        <taxon>Bacillariophyta</taxon>
        <taxon>Bacillariophyceae</taxon>
        <taxon>Bacillariophycidae</taxon>
        <taxon>Naviculales</taxon>
        <taxon>Phaeodactylaceae</taxon>
        <taxon>Phaeodactylum</taxon>
    </lineage>
</organism>
<evidence type="ECO:0008006" key="3">
    <source>
        <dbReference type="Google" id="ProtNLM"/>
    </source>
</evidence>
<dbReference type="InterPro" id="IPR039556">
    <property type="entry name" value="ICL/PEPM"/>
</dbReference>
<accession>A0A8J9X4L9</accession>
<dbReference type="EMBL" id="OU594943">
    <property type="protein sequence ID" value="CAG9284596.1"/>
    <property type="molecule type" value="Genomic_DNA"/>
</dbReference>
<reference evidence="2" key="1">
    <citation type="submission" date="2022-02" db="EMBL/GenBank/DDBJ databases">
        <authorList>
            <person name="Giguere J D."/>
        </authorList>
    </citation>
    <scope>NUCLEOTIDE SEQUENCE</scope>
    <source>
        <strain evidence="2">CCAP 1055/1</strain>
    </source>
</reference>
<proteinExistence type="predicted"/>
<dbReference type="InterPro" id="IPR015813">
    <property type="entry name" value="Pyrv/PenolPyrv_kinase-like_dom"/>
</dbReference>
<dbReference type="SUPFAM" id="SSF51621">
    <property type="entry name" value="Phosphoenolpyruvate/pyruvate domain"/>
    <property type="match status" value="1"/>
</dbReference>
<dbReference type="PROSITE" id="PS51257">
    <property type="entry name" value="PROKAR_LIPOPROTEIN"/>
    <property type="match status" value="1"/>
</dbReference>
<dbReference type="Proteomes" id="UP000836788">
    <property type="component" value="Chromosome 2"/>
</dbReference>
<evidence type="ECO:0000256" key="1">
    <source>
        <dbReference type="SAM" id="SignalP"/>
    </source>
</evidence>